<reference evidence="2" key="1">
    <citation type="submission" date="2020-05" db="EMBL/GenBank/DDBJ databases">
        <title>Mycena genomes resolve the evolution of fungal bioluminescence.</title>
        <authorList>
            <person name="Tsai I.J."/>
        </authorList>
    </citation>
    <scope>NUCLEOTIDE SEQUENCE</scope>
    <source>
        <strain evidence="2">171206Taipei</strain>
    </source>
</reference>
<organism evidence="2 3">
    <name type="scientific">Mycena indigotica</name>
    <dbReference type="NCBI Taxonomy" id="2126181"/>
    <lineage>
        <taxon>Eukaryota</taxon>
        <taxon>Fungi</taxon>
        <taxon>Dikarya</taxon>
        <taxon>Basidiomycota</taxon>
        <taxon>Agaricomycotina</taxon>
        <taxon>Agaricomycetes</taxon>
        <taxon>Agaricomycetidae</taxon>
        <taxon>Agaricales</taxon>
        <taxon>Marasmiineae</taxon>
        <taxon>Mycenaceae</taxon>
        <taxon>Mycena</taxon>
    </lineage>
</organism>
<name>A0A8H6SA77_9AGAR</name>
<dbReference type="RefSeq" id="XP_037217071.1">
    <property type="nucleotide sequence ID" value="XM_037367677.1"/>
</dbReference>
<dbReference type="AlphaFoldDB" id="A0A8H6SA77"/>
<evidence type="ECO:0000256" key="1">
    <source>
        <dbReference type="SAM" id="MobiDB-lite"/>
    </source>
</evidence>
<accession>A0A8H6SA77</accession>
<sequence length="247" mass="26268">MSLTRRLMAVSKRLINDSWTLRATTPATNKDLNSKITTHMFSANLKTFAFTFLLSTSALAQCLLNSGYLGAYDATTGAFVGAVAKAISPASQNILTLETNANVSNYLTVEAYTQACNDGGPAEIKITNPLNPAVPFLAPMLFTTNCKATSLGLQHQDSRWLALCATDGAPQGPYPKAALSQTTCGKGPSNVLREWFYGRSGLIHLTLSTEISPSGSTRPGTNSSLPTTCRGREIGDAGSGFEHLRLT</sequence>
<dbReference type="EMBL" id="JACAZF010000009">
    <property type="protein sequence ID" value="KAF7295708.1"/>
    <property type="molecule type" value="Genomic_DNA"/>
</dbReference>
<gene>
    <name evidence="2" type="ORF">MIND_01111200</name>
</gene>
<feature type="compositionally biased region" description="Polar residues" evidence="1">
    <location>
        <begin position="212"/>
        <end position="227"/>
    </location>
</feature>
<feature type="region of interest" description="Disordered" evidence="1">
    <location>
        <begin position="212"/>
        <end position="236"/>
    </location>
</feature>
<dbReference type="GeneID" id="59350193"/>
<evidence type="ECO:0000313" key="3">
    <source>
        <dbReference type="Proteomes" id="UP000636479"/>
    </source>
</evidence>
<dbReference type="OrthoDB" id="2878674at2759"/>
<protein>
    <submittedName>
        <fullName evidence="2">Uncharacterized protein</fullName>
    </submittedName>
</protein>
<proteinExistence type="predicted"/>
<keyword evidence="3" id="KW-1185">Reference proteome</keyword>
<dbReference type="Proteomes" id="UP000636479">
    <property type="component" value="Unassembled WGS sequence"/>
</dbReference>
<evidence type="ECO:0000313" key="2">
    <source>
        <dbReference type="EMBL" id="KAF7295708.1"/>
    </source>
</evidence>
<comment type="caution">
    <text evidence="2">The sequence shown here is derived from an EMBL/GenBank/DDBJ whole genome shotgun (WGS) entry which is preliminary data.</text>
</comment>